<dbReference type="Gene3D" id="1.10.287.950">
    <property type="entry name" value="Methyl-accepting chemotaxis protein"/>
    <property type="match status" value="1"/>
</dbReference>
<evidence type="ECO:0000259" key="6">
    <source>
        <dbReference type="PROSITE" id="PS50885"/>
    </source>
</evidence>
<sequence length="687" mass="75843">MKVNKNLTGRHVFNFKSIGKKISITYSAVVFVAILISVIGLSVFLRKIILDNSKSYINAITDEQALLFSSKLKEKTTMLEQLAADADIYSMNKERQEKALGLRAKVFENKGEKVDFQISYMNGDSFVPNTDITFNLKDKPNFISTIKENKSIIANPLLNEGDKKLNTIITTPIYEDGDSTKNMVGVLGAVYDSLEFNNIIINKNTDTPQDFTFVVDKNGSIIAHNDIELVKNMKNYISDSIQGYEELQSLVSDMVQGHTNTVEKTINGKDYILNYEPIKNTDLFMCTAKLEHYILKDLANLQNLIILVSIAVLIIILLISNLVSKSITKPIKKVIEEVLKLSNGNLNIEIDNDYIDRNDELGDMSKGIKRMAENIKSTIIKINEHSNNTASTSQKLKEIVESTVLSANEVSGAVSNIANGATNQAQETQDAAMSVEDNNLLLGEMLSAFENVLGSVYLIKEKKDAGNRTISELQNSIKESSRASDEITDVILNANKSAEEISKASEMIESISDQTNLLALNAAIEAARAGEVGKGFAVVAEEIRKLAEQSAGFTNDIKKVINELRERTKLAVNTIEGSSKIVKTQNQKAQETNNNFMEMSASIEDAEKFIQKVGKLSEQIVKSNANLINIIQDLSAISEENAAATQQASASMDTQAQSMENIRKSSEDLAKISEDLQKEVAKFKIIS</sequence>
<evidence type="ECO:0000259" key="5">
    <source>
        <dbReference type="PROSITE" id="PS50111"/>
    </source>
</evidence>
<dbReference type="GO" id="GO:0016020">
    <property type="term" value="C:membrane"/>
    <property type="evidence" value="ECO:0007669"/>
    <property type="project" value="InterPro"/>
</dbReference>
<dbReference type="CDD" id="cd12912">
    <property type="entry name" value="PDC2_MCP_like"/>
    <property type="match status" value="1"/>
</dbReference>
<keyword evidence="4" id="KW-0472">Membrane</keyword>
<organism evidence="7 8">
    <name type="scientific">Criibacterium bergeronii</name>
    <dbReference type="NCBI Taxonomy" id="1871336"/>
    <lineage>
        <taxon>Bacteria</taxon>
        <taxon>Bacillati</taxon>
        <taxon>Bacillota</taxon>
        <taxon>Clostridia</taxon>
        <taxon>Peptostreptococcales</taxon>
        <taxon>Filifactoraceae</taxon>
        <taxon>Criibacterium</taxon>
    </lineage>
</organism>
<evidence type="ECO:0000256" key="4">
    <source>
        <dbReference type="SAM" id="Phobius"/>
    </source>
</evidence>
<dbReference type="RefSeq" id="WP_068913145.1">
    <property type="nucleotide sequence ID" value="NZ_MBEW02000016.1"/>
</dbReference>
<reference evidence="7 8" key="1">
    <citation type="journal article" date="2016" name="Genome Announc.">
        <title>Draft Genome Sequence of Criibacterium bergeronii gen. nov., sp. nov., Strain CCRI-22567T, Isolated from a Vaginal Sample from a Woman with Bacterial Vaginosis.</title>
        <authorList>
            <person name="Maheux A.F."/>
            <person name="Berube E."/>
            <person name="Boudreau D.K."/>
            <person name="Raymond F."/>
            <person name="Corbeil J."/>
            <person name="Roy P.H."/>
            <person name="Boissinot M."/>
            <person name="Omar R.F."/>
        </authorList>
    </citation>
    <scope>NUCLEOTIDE SEQUENCE [LARGE SCALE GENOMIC DNA]</scope>
    <source>
        <strain evidence="7 8">CCRI-22567</strain>
    </source>
</reference>
<dbReference type="CDD" id="cd06225">
    <property type="entry name" value="HAMP"/>
    <property type="match status" value="1"/>
</dbReference>
<keyword evidence="8" id="KW-1185">Reference proteome</keyword>
<feature type="transmembrane region" description="Helical" evidence="4">
    <location>
        <begin position="24"/>
        <end position="45"/>
    </location>
</feature>
<comment type="caution">
    <text evidence="7">The sequence shown here is derived from an EMBL/GenBank/DDBJ whole genome shotgun (WGS) entry which is preliminary data.</text>
</comment>
<comment type="similarity">
    <text evidence="2">Belongs to the methyl-accepting chemotaxis (MCP) protein family.</text>
</comment>
<dbReference type="PROSITE" id="PS50885">
    <property type="entry name" value="HAMP"/>
    <property type="match status" value="1"/>
</dbReference>
<evidence type="ECO:0000256" key="2">
    <source>
        <dbReference type="ARBA" id="ARBA00029447"/>
    </source>
</evidence>
<dbReference type="InterPro" id="IPR004089">
    <property type="entry name" value="MCPsignal_dom"/>
</dbReference>
<feature type="domain" description="Methyl-accepting transducer" evidence="5">
    <location>
        <begin position="399"/>
        <end position="656"/>
    </location>
</feature>
<evidence type="ECO:0000313" key="8">
    <source>
        <dbReference type="Proteomes" id="UP000093352"/>
    </source>
</evidence>
<accession>A0A371IKG1</accession>
<evidence type="ECO:0000313" key="7">
    <source>
        <dbReference type="EMBL" id="RDY20954.1"/>
    </source>
</evidence>
<proteinExistence type="inferred from homology"/>
<dbReference type="EMBL" id="MBEW02000016">
    <property type="protein sequence ID" value="RDY20954.1"/>
    <property type="molecule type" value="Genomic_DNA"/>
</dbReference>
<dbReference type="PANTHER" id="PTHR32089:SF112">
    <property type="entry name" value="LYSOZYME-LIKE PROTEIN-RELATED"/>
    <property type="match status" value="1"/>
</dbReference>
<evidence type="ECO:0000256" key="3">
    <source>
        <dbReference type="PROSITE-ProRule" id="PRU00284"/>
    </source>
</evidence>
<dbReference type="PROSITE" id="PS50111">
    <property type="entry name" value="CHEMOTAXIS_TRANSDUC_2"/>
    <property type="match status" value="1"/>
</dbReference>
<dbReference type="SMART" id="SM00304">
    <property type="entry name" value="HAMP"/>
    <property type="match status" value="1"/>
</dbReference>
<protein>
    <submittedName>
        <fullName evidence="7">Methyl-accepting chemotaxis protein</fullName>
    </submittedName>
</protein>
<dbReference type="AlphaFoldDB" id="A0A371IKG1"/>
<dbReference type="Gene3D" id="3.30.450.20">
    <property type="entry name" value="PAS domain"/>
    <property type="match status" value="1"/>
</dbReference>
<keyword evidence="4" id="KW-0812">Transmembrane</keyword>
<dbReference type="PANTHER" id="PTHR32089">
    <property type="entry name" value="METHYL-ACCEPTING CHEMOTAXIS PROTEIN MCPB"/>
    <property type="match status" value="1"/>
</dbReference>
<dbReference type="SMART" id="SM00283">
    <property type="entry name" value="MA"/>
    <property type="match status" value="1"/>
</dbReference>
<name>A0A371IKG1_9FIRM</name>
<feature type="domain" description="HAMP" evidence="6">
    <location>
        <begin position="325"/>
        <end position="380"/>
    </location>
</feature>
<keyword evidence="1 3" id="KW-0807">Transducer</keyword>
<dbReference type="STRING" id="1871336.BBG48_09650"/>
<dbReference type="Pfam" id="PF00015">
    <property type="entry name" value="MCPsignal"/>
    <property type="match status" value="1"/>
</dbReference>
<dbReference type="SUPFAM" id="SSF58104">
    <property type="entry name" value="Methyl-accepting chemotaxis protein (MCP) signaling domain"/>
    <property type="match status" value="1"/>
</dbReference>
<dbReference type="Proteomes" id="UP000093352">
    <property type="component" value="Unassembled WGS sequence"/>
</dbReference>
<evidence type="ECO:0000256" key="1">
    <source>
        <dbReference type="ARBA" id="ARBA00023224"/>
    </source>
</evidence>
<dbReference type="InterPro" id="IPR003660">
    <property type="entry name" value="HAMP_dom"/>
</dbReference>
<dbReference type="Gene3D" id="6.10.340.10">
    <property type="match status" value="1"/>
</dbReference>
<keyword evidence="4" id="KW-1133">Transmembrane helix</keyword>
<dbReference type="GO" id="GO:0007165">
    <property type="term" value="P:signal transduction"/>
    <property type="evidence" value="ECO:0007669"/>
    <property type="project" value="UniProtKB-KW"/>
</dbReference>
<feature type="transmembrane region" description="Helical" evidence="4">
    <location>
        <begin position="304"/>
        <end position="323"/>
    </location>
</feature>
<gene>
    <name evidence="7" type="ORF">BBG48_007430</name>
</gene>
<dbReference type="Pfam" id="PF00672">
    <property type="entry name" value="HAMP"/>
    <property type="match status" value="1"/>
</dbReference>